<proteinExistence type="predicted"/>
<dbReference type="InterPro" id="IPR024969">
    <property type="entry name" value="EIF3F/CSN6-like_C"/>
</dbReference>
<dbReference type="InterPro" id="IPR027531">
    <property type="entry name" value="eIF3f"/>
</dbReference>
<keyword evidence="2" id="KW-0396">Initiation factor</keyword>
<dbReference type="GO" id="GO:0031369">
    <property type="term" value="F:translation initiation factor binding"/>
    <property type="evidence" value="ECO:0007669"/>
    <property type="project" value="InterPro"/>
</dbReference>
<evidence type="ECO:0000313" key="5">
    <source>
        <dbReference type="EMBL" id="CAF3577902.1"/>
    </source>
</evidence>
<dbReference type="SUPFAM" id="SSF50978">
    <property type="entry name" value="WD40 repeat-like"/>
    <property type="match status" value="1"/>
</dbReference>
<dbReference type="GO" id="GO:0008237">
    <property type="term" value="F:metallopeptidase activity"/>
    <property type="evidence" value="ECO:0007669"/>
    <property type="project" value="InterPro"/>
</dbReference>
<evidence type="ECO:0000256" key="1">
    <source>
        <dbReference type="ARBA" id="ARBA00022490"/>
    </source>
</evidence>
<dbReference type="AlphaFoldDB" id="A0A818M1K6"/>
<dbReference type="CDD" id="cd08064">
    <property type="entry name" value="MPN_eIF3f"/>
    <property type="match status" value="1"/>
</dbReference>
<accession>A0A818M1K6</accession>
<keyword evidence="3" id="KW-0648">Protein biosynthesis</keyword>
<dbReference type="PROSITE" id="PS50249">
    <property type="entry name" value="MPN"/>
    <property type="match status" value="1"/>
</dbReference>
<protein>
    <recommendedName>
        <fullName evidence="4">MPN domain-containing protein</fullName>
    </recommendedName>
</protein>
<comment type="caution">
    <text evidence="5">The sequence shown here is derived from an EMBL/GenBank/DDBJ whole genome shotgun (WGS) entry which is preliminary data.</text>
</comment>
<sequence length="727" mass="83057">MSSDIPGFYFDAIQQRYYRILPQSSNAVPSARLINDRARQEQLISKQLDLLRSSKKISQRHKEKRRLNKSRLFLLRQREYGQTSSEFCHDNIRSNFFKNLPSTCFLDNSLSFSLPIHSESNVNYEMTITSTGQCIQLIDYRLYLHLLEYPIYSYQLQPNSIDGYRSSYFIDSSSSLMSTTLLNDENHVIIRFLQFSSLSSDHSLNMLSSNSLAPKYYYEEKCQTIELSSSLITHTSPLMIKCSGPCCYSKSFDHFAFNINNYLYIYNLETFQKILSLRVPIRRVTLNDIKFSNDNSNIIYTTNGHLFQQWDIRQSNRLCSLRIPILCSTIKCLQTKFNCILTSSFDERINLIDLRMPTKPLLIYDMSSSSSPSSSSSSSSSSNNPHFSFSIDINTENFIAACSQYHILNIWDLKSSQLLNRLRCPIPERFVHTLTKCSIACADKMPMALTLSSNNFEVNIHPVALFNIVHAYERRSEKFDTILGTLLGTRTADSIEVVDSFVVPHSTHSDALYNVDYASTMASFYRKVNSTQTTVGWYSTGSDMISGANLIHEFYTHETRNPVYILLDTSLKNDSSFQIKAYMGAPFGVKDKDKLKPHGTIFTPIPVRIVTYDEEKAAIDLFQAGKFSKNFQVKPPGELDQVQVALDKLLFMLKHLTTYVDDIISGKKPSDPKIGRMLMTLINTVPRVDAKDLENMVNTSMNDLLMIQYLSQAVKAQLVLNEKLTST</sequence>
<reference evidence="5" key="1">
    <citation type="submission" date="2021-02" db="EMBL/GenBank/DDBJ databases">
        <authorList>
            <person name="Nowell W R."/>
        </authorList>
    </citation>
    <scope>NUCLEOTIDE SEQUENCE</scope>
</reference>
<evidence type="ECO:0000259" key="4">
    <source>
        <dbReference type="PROSITE" id="PS50249"/>
    </source>
</evidence>
<dbReference type="InterPro" id="IPR000555">
    <property type="entry name" value="JAMM/MPN+_dom"/>
</dbReference>
<dbReference type="InterPro" id="IPR037518">
    <property type="entry name" value="MPN"/>
</dbReference>
<dbReference type="EMBL" id="CAJOAX010000376">
    <property type="protein sequence ID" value="CAF3577902.1"/>
    <property type="molecule type" value="Genomic_DNA"/>
</dbReference>
<dbReference type="GO" id="GO:0003743">
    <property type="term" value="F:translation initiation factor activity"/>
    <property type="evidence" value="ECO:0007669"/>
    <property type="project" value="UniProtKB-KW"/>
</dbReference>
<dbReference type="Gene3D" id="3.40.140.10">
    <property type="entry name" value="Cytidine Deaminase, domain 2"/>
    <property type="match status" value="1"/>
</dbReference>
<dbReference type="InterPro" id="IPR015943">
    <property type="entry name" value="WD40/YVTN_repeat-like_dom_sf"/>
</dbReference>
<evidence type="ECO:0000256" key="3">
    <source>
        <dbReference type="ARBA" id="ARBA00022917"/>
    </source>
</evidence>
<dbReference type="SMART" id="SM00232">
    <property type="entry name" value="JAB_MPN"/>
    <property type="match status" value="1"/>
</dbReference>
<name>A0A818M1K6_9BILA</name>
<dbReference type="PANTHER" id="PTHR10540">
    <property type="entry name" value="EUKARYOTIC TRANSLATION INITIATION FACTOR 3 SUBUNIT F-RELATED"/>
    <property type="match status" value="1"/>
</dbReference>
<dbReference type="Pfam" id="PF13012">
    <property type="entry name" value="MitMem_reg"/>
    <property type="match status" value="1"/>
</dbReference>
<dbReference type="GO" id="GO:0071541">
    <property type="term" value="C:eukaryotic translation initiation factor 3 complex, eIF3m"/>
    <property type="evidence" value="ECO:0007669"/>
    <property type="project" value="TreeGrafter"/>
</dbReference>
<evidence type="ECO:0000256" key="2">
    <source>
        <dbReference type="ARBA" id="ARBA00022540"/>
    </source>
</evidence>
<keyword evidence="1" id="KW-0963">Cytoplasm</keyword>
<feature type="domain" description="MPN" evidence="4">
    <location>
        <begin position="458"/>
        <end position="588"/>
    </location>
</feature>
<dbReference type="Pfam" id="PF01398">
    <property type="entry name" value="JAB"/>
    <property type="match status" value="1"/>
</dbReference>
<evidence type="ECO:0000313" key="6">
    <source>
        <dbReference type="Proteomes" id="UP000663823"/>
    </source>
</evidence>
<gene>
    <name evidence="5" type="ORF">OTI717_LOCUS5655</name>
</gene>
<dbReference type="PANTHER" id="PTHR10540:SF6">
    <property type="entry name" value="EUKARYOTIC TRANSLATION INITIATION FACTOR 3 SUBUNIT F"/>
    <property type="match status" value="1"/>
</dbReference>
<dbReference type="InterPro" id="IPR036322">
    <property type="entry name" value="WD40_repeat_dom_sf"/>
</dbReference>
<dbReference type="Proteomes" id="UP000663823">
    <property type="component" value="Unassembled WGS sequence"/>
</dbReference>
<dbReference type="Gene3D" id="2.130.10.10">
    <property type="entry name" value="YVTN repeat-like/Quinoprotein amine dehydrogenase"/>
    <property type="match status" value="1"/>
</dbReference>
<organism evidence="5 6">
    <name type="scientific">Rotaria sordida</name>
    <dbReference type="NCBI Taxonomy" id="392033"/>
    <lineage>
        <taxon>Eukaryota</taxon>
        <taxon>Metazoa</taxon>
        <taxon>Spiralia</taxon>
        <taxon>Gnathifera</taxon>
        <taxon>Rotifera</taxon>
        <taxon>Eurotatoria</taxon>
        <taxon>Bdelloidea</taxon>
        <taxon>Philodinida</taxon>
        <taxon>Philodinidae</taxon>
        <taxon>Rotaria</taxon>
    </lineage>
</organism>